<feature type="compositionally biased region" description="Basic and acidic residues" evidence="1">
    <location>
        <begin position="1"/>
        <end position="12"/>
    </location>
</feature>
<dbReference type="EMBL" id="JAWIZZ010000041">
    <property type="protein sequence ID" value="KAK5780397.1"/>
    <property type="molecule type" value="Genomic_DNA"/>
</dbReference>
<feature type="compositionally biased region" description="Basic and acidic residues" evidence="1">
    <location>
        <begin position="51"/>
        <end position="60"/>
    </location>
</feature>
<feature type="compositionally biased region" description="Low complexity" evidence="1">
    <location>
        <begin position="81"/>
        <end position="103"/>
    </location>
</feature>
<proteinExistence type="predicted"/>
<feature type="region of interest" description="Disordered" evidence="1">
    <location>
        <begin position="1"/>
        <end position="121"/>
    </location>
</feature>
<dbReference type="AlphaFoldDB" id="A0AAN7WRC4"/>
<keyword evidence="3" id="KW-1185">Reference proteome</keyword>
<name>A0AAN7WRC4_9SACH</name>
<feature type="compositionally biased region" description="Polar residues" evidence="1">
    <location>
        <begin position="13"/>
        <end position="34"/>
    </location>
</feature>
<organism evidence="2 3">
    <name type="scientific">Arxiozyma heterogenica</name>
    <dbReference type="NCBI Taxonomy" id="278026"/>
    <lineage>
        <taxon>Eukaryota</taxon>
        <taxon>Fungi</taxon>
        <taxon>Dikarya</taxon>
        <taxon>Ascomycota</taxon>
        <taxon>Saccharomycotina</taxon>
        <taxon>Saccharomycetes</taxon>
        <taxon>Saccharomycetales</taxon>
        <taxon>Saccharomycetaceae</taxon>
        <taxon>Arxiozyma</taxon>
    </lineage>
</organism>
<reference evidence="3" key="1">
    <citation type="submission" date="2023-07" db="EMBL/GenBank/DDBJ databases">
        <title>A draft genome of Kazachstania heterogenica Y-27499.</title>
        <authorList>
            <person name="Donic C."/>
            <person name="Kralova J.S."/>
            <person name="Fidel L."/>
            <person name="Ben-Dor S."/>
            <person name="Jung S."/>
        </authorList>
    </citation>
    <scope>NUCLEOTIDE SEQUENCE [LARGE SCALE GENOMIC DNA]</scope>
    <source>
        <strain evidence="3">Y27499</strain>
    </source>
</reference>
<dbReference type="Proteomes" id="UP001306508">
    <property type="component" value="Unassembled WGS sequence"/>
</dbReference>
<gene>
    <name evidence="2" type="ORF">RI543_002153</name>
</gene>
<evidence type="ECO:0000256" key="1">
    <source>
        <dbReference type="SAM" id="MobiDB-lite"/>
    </source>
</evidence>
<protein>
    <submittedName>
        <fullName evidence="2">Uncharacterized protein</fullName>
    </submittedName>
</protein>
<evidence type="ECO:0000313" key="3">
    <source>
        <dbReference type="Proteomes" id="UP001306508"/>
    </source>
</evidence>
<evidence type="ECO:0000313" key="2">
    <source>
        <dbReference type="EMBL" id="KAK5780397.1"/>
    </source>
</evidence>
<sequence>MQGGIDQKESRTKQNQGGLNSTNNRSGNANSNPTSDEDIGNIITLHRAGKEKKISWDQLKRPHARTVSKQFQHDLGKFNGNPLNRDFNNNSSNNNDNKETNNSGGLLQIGGHLPNSTNFDK</sequence>
<comment type="caution">
    <text evidence="2">The sequence shown here is derived from an EMBL/GenBank/DDBJ whole genome shotgun (WGS) entry which is preliminary data.</text>
</comment>
<accession>A0AAN7WRC4</accession>